<reference evidence="1 2" key="1">
    <citation type="journal article" date="2012" name="New Phytol.">
        <title>Insight into trade-off between wood decay and parasitism from the genome of a fungal forest pathogen.</title>
        <authorList>
            <person name="Olson A."/>
            <person name="Aerts A."/>
            <person name="Asiegbu F."/>
            <person name="Belbahri L."/>
            <person name="Bouzid O."/>
            <person name="Broberg A."/>
            <person name="Canback B."/>
            <person name="Coutinho P.M."/>
            <person name="Cullen D."/>
            <person name="Dalman K."/>
            <person name="Deflorio G."/>
            <person name="van Diepen L.T."/>
            <person name="Dunand C."/>
            <person name="Duplessis S."/>
            <person name="Durling M."/>
            <person name="Gonthier P."/>
            <person name="Grimwood J."/>
            <person name="Fossdal C.G."/>
            <person name="Hansson D."/>
            <person name="Henrissat B."/>
            <person name="Hietala A."/>
            <person name="Himmelstrand K."/>
            <person name="Hoffmeister D."/>
            <person name="Hogberg N."/>
            <person name="James T.Y."/>
            <person name="Karlsson M."/>
            <person name="Kohler A."/>
            <person name="Kues U."/>
            <person name="Lee Y.H."/>
            <person name="Lin Y.C."/>
            <person name="Lind M."/>
            <person name="Lindquist E."/>
            <person name="Lombard V."/>
            <person name="Lucas S."/>
            <person name="Lunden K."/>
            <person name="Morin E."/>
            <person name="Murat C."/>
            <person name="Park J."/>
            <person name="Raffaello T."/>
            <person name="Rouze P."/>
            <person name="Salamov A."/>
            <person name="Schmutz J."/>
            <person name="Solheim H."/>
            <person name="Stahlberg J."/>
            <person name="Velez H."/>
            <person name="de Vries R.P."/>
            <person name="Wiebenga A."/>
            <person name="Woodward S."/>
            <person name="Yakovlev I."/>
            <person name="Garbelotto M."/>
            <person name="Martin F."/>
            <person name="Grigoriev I.V."/>
            <person name="Stenlid J."/>
        </authorList>
    </citation>
    <scope>NUCLEOTIDE SEQUENCE [LARGE SCALE GENOMIC DNA]</scope>
    <source>
        <strain evidence="1 2">TC 32-1</strain>
    </source>
</reference>
<dbReference type="GeneID" id="20666714"/>
<keyword evidence="2" id="KW-1185">Reference proteome</keyword>
<name>W4K9I9_HETIT</name>
<dbReference type="EMBL" id="KI925457">
    <property type="protein sequence ID" value="ETW82502.1"/>
    <property type="molecule type" value="Genomic_DNA"/>
</dbReference>
<dbReference type="RefSeq" id="XP_009544860.1">
    <property type="nucleotide sequence ID" value="XM_009546565.1"/>
</dbReference>
<evidence type="ECO:0000313" key="1">
    <source>
        <dbReference type="EMBL" id="ETW82502.1"/>
    </source>
</evidence>
<dbReference type="Proteomes" id="UP000030671">
    <property type="component" value="Unassembled WGS sequence"/>
</dbReference>
<sequence>MQGIVRRKVLHVLIWIMREQERYNGQFLLVGMTMGYRKVLYLAWDVFQNMFSYEEESWKELSVNILRKLVGVDKESSWSPIIVLVPGCYVGIGLEVPGRTGTGPEEPAVLGFGAIPIGGGTLVGDLLGPLAFPSSVPSSCGASREFLPGNSWQVLSLFLNLA</sequence>
<dbReference type="KEGG" id="hir:HETIRDRAFT_120777"/>
<gene>
    <name evidence="1" type="ORF">HETIRDRAFT_120777</name>
</gene>
<evidence type="ECO:0000313" key="2">
    <source>
        <dbReference type="Proteomes" id="UP000030671"/>
    </source>
</evidence>
<dbReference type="InParanoid" id="W4K9I9"/>
<dbReference type="AlphaFoldDB" id="W4K9I9"/>
<dbReference type="HOGENOM" id="CLU_1635617_0_0_1"/>
<organism evidence="1 2">
    <name type="scientific">Heterobasidion irregulare (strain TC 32-1)</name>
    <dbReference type="NCBI Taxonomy" id="747525"/>
    <lineage>
        <taxon>Eukaryota</taxon>
        <taxon>Fungi</taxon>
        <taxon>Dikarya</taxon>
        <taxon>Basidiomycota</taxon>
        <taxon>Agaricomycotina</taxon>
        <taxon>Agaricomycetes</taxon>
        <taxon>Russulales</taxon>
        <taxon>Bondarzewiaceae</taxon>
        <taxon>Heterobasidion</taxon>
        <taxon>Heterobasidion annosum species complex</taxon>
    </lineage>
</organism>
<proteinExistence type="predicted"/>
<protein>
    <submittedName>
        <fullName evidence="1">Uncharacterized protein</fullName>
    </submittedName>
</protein>
<accession>W4K9I9</accession>